<gene>
    <name evidence="3" type="ORF">ACJ72_04456</name>
</gene>
<evidence type="ECO:0000256" key="1">
    <source>
        <dbReference type="SAM" id="Coils"/>
    </source>
</evidence>
<dbReference type="Pfam" id="PF11913">
    <property type="entry name" value="DUF3431"/>
    <property type="match status" value="1"/>
</dbReference>
<dbReference type="InterPro" id="IPR021838">
    <property type="entry name" value="DUF3431"/>
</dbReference>
<keyword evidence="2" id="KW-1133">Transmembrane helix</keyword>
<reference evidence="3 4" key="1">
    <citation type="submission" date="2015-07" db="EMBL/GenBank/DDBJ databases">
        <title>Emmonsia species relationships and genome sequence.</title>
        <authorList>
            <person name="Cuomo C.A."/>
            <person name="Schwartz I.S."/>
            <person name="Kenyon C."/>
            <person name="de Hoog G.S."/>
            <person name="Govender N.P."/>
            <person name="Botha A."/>
            <person name="Moreno L."/>
            <person name="de Vries M."/>
            <person name="Munoz J.F."/>
            <person name="Stielow J.B."/>
        </authorList>
    </citation>
    <scope>NUCLEOTIDE SEQUENCE [LARGE SCALE GENOMIC DNA]</scope>
    <source>
        <strain evidence="3 4">CBS 136260</strain>
    </source>
</reference>
<name>A0A1B7NWP8_9EURO</name>
<accession>A0A1B7NWP8</accession>
<organism evidence="3 4">
    <name type="scientific">Emergomyces africanus</name>
    <dbReference type="NCBI Taxonomy" id="1955775"/>
    <lineage>
        <taxon>Eukaryota</taxon>
        <taxon>Fungi</taxon>
        <taxon>Dikarya</taxon>
        <taxon>Ascomycota</taxon>
        <taxon>Pezizomycotina</taxon>
        <taxon>Eurotiomycetes</taxon>
        <taxon>Eurotiomycetidae</taxon>
        <taxon>Onygenales</taxon>
        <taxon>Ajellomycetaceae</taxon>
        <taxon>Emergomyces</taxon>
    </lineage>
</organism>
<feature type="transmembrane region" description="Helical" evidence="2">
    <location>
        <begin position="12"/>
        <end position="30"/>
    </location>
</feature>
<evidence type="ECO:0000256" key="2">
    <source>
        <dbReference type="SAM" id="Phobius"/>
    </source>
</evidence>
<keyword evidence="1" id="KW-0175">Coiled coil</keyword>
<sequence>MRFQVPNYRQLIGLKLATVFLFLLAFYYHYRRGFDFISAKISSLSSSLRGLNLTALSPHAATSASDSSSNQPQDATSTPHNINRTLVIASLFNEDTSWASALSANDPTLTTAIYQVNNPYYNNATIAAPYLQVPQNKGHEVMVYLTYIIDTYSNLPDVAIFMHSHETSWHSNDFLPTATMTVKRLSIAKVLREGYVNLRCHRRPGCPDYLHPINPADNTTNSKENLEIKPEAAVMGKAWVEIFPTTPIPRVLSQPCCSQFAVSGARLRSVPLERYVWFREWLLATPLSDALSGRVWEYLWQFVLAGVHEYCPDEYSCYCETYGVCFGEGGREEYLRYYKLKDKKDDIVAVLAGLKKGNFAKENEVERKKKLIKELEVVENIMEEIKAKS</sequence>
<dbReference type="PANTHER" id="PTHR37490:SF3">
    <property type="entry name" value="DUF3431 DOMAIN CONTAINING PROTEIN"/>
    <property type="match status" value="1"/>
</dbReference>
<dbReference type="PANTHER" id="PTHR37490">
    <property type="entry name" value="EXPRESSED PROTEIN"/>
    <property type="match status" value="1"/>
</dbReference>
<dbReference type="AlphaFoldDB" id="A0A1B7NWP8"/>
<protein>
    <submittedName>
        <fullName evidence="3">Uncharacterized protein</fullName>
    </submittedName>
</protein>
<dbReference type="Proteomes" id="UP000091918">
    <property type="component" value="Unassembled WGS sequence"/>
</dbReference>
<proteinExistence type="predicted"/>
<evidence type="ECO:0000313" key="3">
    <source>
        <dbReference type="EMBL" id="OAX81208.1"/>
    </source>
</evidence>
<dbReference type="EMBL" id="LGUA01000524">
    <property type="protein sequence ID" value="OAX81208.1"/>
    <property type="molecule type" value="Genomic_DNA"/>
</dbReference>
<feature type="coiled-coil region" evidence="1">
    <location>
        <begin position="361"/>
        <end position="388"/>
    </location>
</feature>
<comment type="caution">
    <text evidence="3">The sequence shown here is derived from an EMBL/GenBank/DDBJ whole genome shotgun (WGS) entry which is preliminary data.</text>
</comment>
<feature type="non-terminal residue" evidence="3">
    <location>
        <position position="389"/>
    </location>
</feature>
<keyword evidence="4" id="KW-1185">Reference proteome</keyword>
<keyword evidence="2" id="KW-0812">Transmembrane</keyword>
<keyword evidence="2" id="KW-0472">Membrane</keyword>
<dbReference type="OrthoDB" id="426718at2759"/>
<evidence type="ECO:0000313" key="4">
    <source>
        <dbReference type="Proteomes" id="UP000091918"/>
    </source>
</evidence>